<evidence type="ECO:0000313" key="3">
    <source>
        <dbReference type="Proteomes" id="UP000289841"/>
    </source>
</evidence>
<dbReference type="OrthoDB" id="9797989at2"/>
<dbReference type="Gene3D" id="3.40.630.30">
    <property type="match status" value="1"/>
</dbReference>
<keyword evidence="3" id="KW-1185">Reference proteome</keyword>
<dbReference type="EMBL" id="LR215048">
    <property type="protein sequence ID" value="VEU80583.1"/>
    <property type="molecule type" value="Genomic_DNA"/>
</dbReference>
<protein>
    <submittedName>
        <fullName evidence="2">Predicted acetyltransferase</fullName>
    </submittedName>
</protein>
<dbReference type="Proteomes" id="UP000289841">
    <property type="component" value="Chromosome"/>
</dbReference>
<proteinExistence type="predicted"/>
<keyword evidence="2" id="KW-0808">Transferase</keyword>
<dbReference type="Pfam" id="PF13302">
    <property type="entry name" value="Acetyltransf_3"/>
    <property type="match status" value="1"/>
</dbReference>
<evidence type="ECO:0000259" key="1">
    <source>
        <dbReference type="Pfam" id="PF13302"/>
    </source>
</evidence>
<organism evidence="2 3">
    <name type="scientific">Haploplasma axanthum</name>
    <name type="common">Acholeplasma axanthum</name>
    <dbReference type="NCBI Taxonomy" id="29552"/>
    <lineage>
        <taxon>Bacteria</taxon>
        <taxon>Bacillati</taxon>
        <taxon>Mycoplasmatota</taxon>
        <taxon>Mollicutes</taxon>
        <taxon>Acholeplasmatales</taxon>
        <taxon>Acholeplasmataceae</taxon>
        <taxon>Haploplasma</taxon>
    </lineage>
</organism>
<accession>A0A449BDP7</accession>
<dbReference type="InterPro" id="IPR000182">
    <property type="entry name" value="GNAT_dom"/>
</dbReference>
<dbReference type="KEGG" id="aaxa:NCTC10138_00960"/>
<dbReference type="GO" id="GO:0016747">
    <property type="term" value="F:acyltransferase activity, transferring groups other than amino-acyl groups"/>
    <property type="evidence" value="ECO:0007669"/>
    <property type="project" value="InterPro"/>
</dbReference>
<dbReference type="InterPro" id="IPR016181">
    <property type="entry name" value="Acyl_CoA_acyltransferase"/>
</dbReference>
<name>A0A449BDP7_HAPAX</name>
<gene>
    <name evidence="2" type="ORF">NCTC10138_00960</name>
</gene>
<sequence>MRFNEKFDEIKNDKIMLKIIEKNQGNENTIPFYYYDIYLLNTNKQIGKISIRIGNDYSSYYNGNIGFEINKDDQGNNYSYHASKLVIEVAKYHGMEYLNLSCEHDNIASSKIIEKLGSVFIEETVPPKDYVFYYEGISKHKIYRLSIWLD</sequence>
<reference evidence="2 3" key="1">
    <citation type="submission" date="2019-01" db="EMBL/GenBank/DDBJ databases">
        <authorList>
            <consortium name="Pathogen Informatics"/>
        </authorList>
    </citation>
    <scope>NUCLEOTIDE SEQUENCE [LARGE SCALE GENOMIC DNA]</scope>
    <source>
        <strain evidence="2 3">NCTC10138</strain>
    </source>
</reference>
<dbReference type="SUPFAM" id="SSF55729">
    <property type="entry name" value="Acyl-CoA N-acyltransferases (Nat)"/>
    <property type="match status" value="1"/>
</dbReference>
<dbReference type="AlphaFoldDB" id="A0A449BDP7"/>
<feature type="domain" description="N-acetyltransferase" evidence="1">
    <location>
        <begin position="23"/>
        <end position="117"/>
    </location>
</feature>
<dbReference type="STRING" id="1278311.GCA_000428705_01219"/>
<evidence type="ECO:0000313" key="2">
    <source>
        <dbReference type="EMBL" id="VEU80583.1"/>
    </source>
</evidence>